<name>A0A5B8XV14_9DELT</name>
<accession>A0A5B8XV14</accession>
<dbReference type="RefSeq" id="WP_146961936.1">
    <property type="nucleotide sequence ID" value="NZ_CP042467.1"/>
</dbReference>
<proteinExistence type="predicted"/>
<evidence type="ECO:0000256" key="1">
    <source>
        <dbReference type="SAM" id="SignalP"/>
    </source>
</evidence>
<dbReference type="AlphaFoldDB" id="A0A5B8XV14"/>
<feature type="signal peptide" evidence="1">
    <location>
        <begin position="1"/>
        <end position="24"/>
    </location>
</feature>
<keyword evidence="1" id="KW-0732">Signal</keyword>
<organism evidence="2 3">
    <name type="scientific">Microvenator marinus</name>
    <dbReference type="NCBI Taxonomy" id="2600177"/>
    <lineage>
        <taxon>Bacteria</taxon>
        <taxon>Deltaproteobacteria</taxon>
        <taxon>Bradymonadales</taxon>
        <taxon>Microvenatoraceae</taxon>
        <taxon>Microvenator</taxon>
    </lineage>
</organism>
<sequence length="209" mass="22624">MYLKKLLVLSVVAMAGCVSGSYHTATPIPSGAVELGIAAGVVAQTRQEQVYDDLINTSDGTFLMYDLFLRYGVNSWSDLGLQFNIFGALAGSLRADYNVNLINTDSFALSIAPALQLLGSTGGGAERISGDLGLFFDVYKSQSTIFSLNLKPGYEYFSESVSLGSGVLLHHRIAEGWFLAPFVDVYMKPGQKNYAFELYGGIGLVYRIL</sequence>
<dbReference type="EMBL" id="CP042467">
    <property type="protein sequence ID" value="QED29007.1"/>
    <property type="molecule type" value="Genomic_DNA"/>
</dbReference>
<evidence type="ECO:0000313" key="2">
    <source>
        <dbReference type="EMBL" id="QED29007.1"/>
    </source>
</evidence>
<reference evidence="2 3" key="1">
    <citation type="submission" date="2019-08" db="EMBL/GenBank/DDBJ databases">
        <authorList>
            <person name="Liang Q."/>
        </authorList>
    </citation>
    <scope>NUCLEOTIDE SEQUENCE [LARGE SCALE GENOMIC DNA]</scope>
    <source>
        <strain evidence="2 3">V1718</strain>
    </source>
</reference>
<dbReference type="PROSITE" id="PS51257">
    <property type="entry name" value="PROKAR_LIPOPROTEIN"/>
    <property type="match status" value="1"/>
</dbReference>
<gene>
    <name evidence="2" type="ORF">FRD01_17530</name>
</gene>
<dbReference type="KEGG" id="bbae:FRD01_17530"/>
<keyword evidence="3" id="KW-1185">Reference proteome</keyword>
<dbReference type="Proteomes" id="UP000321595">
    <property type="component" value="Chromosome"/>
</dbReference>
<protein>
    <recommendedName>
        <fullName evidence="4">Outer membrane protein beta-barrel domain-containing protein</fullName>
    </recommendedName>
</protein>
<evidence type="ECO:0000313" key="3">
    <source>
        <dbReference type="Proteomes" id="UP000321595"/>
    </source>
</evidence>
<feature type="chain" id="PRO_5022769859" description="Outer membrane protein beta-barrel domain-containing protein" evidence="1">
    <location>
        <begin position="25"/>
        <end position="209"/>
    </location>
</feature>
<evidence type="ECO:0008006" key="4">
    <source>
        <dbReference type="Google" id="ProtNLM"/>
    </source>
</evidence>